<dbReference type="Proteomes" id="UP000887563">
    <property type="component" value="Unplaced"/>
</dbReference>
<organism evidence="2 3">
    <name type="scientific">Meloidogyne incognita</name>
    <name type="common">Southern root-knot nematode worm</name>
    <name type="synonym">Oxyuris incognita</name>
    <dbReference type="NCBI Taxonomy" id="6306"/>
    <lineage>
        <taxon>Eukaryota</taxon>
        <taxon>Metazoa</taxon>
        <taxon>Ecdysozoa</taxon>
        <taxon>Nematoda</taxon>
        <taxon>Chromadorea</taxon>
        <taxon>Rhabditida</taxon>
        <taxon>Tylenchina</taxon>
        <taxon>Tylenchomorpha</taxon>
        <taxon>Tylenchoidea</taxon>
        <taxon>Meloidogynidae</taxon>
        <taxon>Meloidogyninae</taxon>
        <taxon>Meloidogyne</taxon>
        <taxon>Meloidogyne incognita group</taxon>
    </lineage>
</organism>
<evidence type="ECO:0000259" key="1">
    <source>
        <dbReference type="Pfam" id="PF14529"/>
    </source>
</evidence>
<dbReference type="AlphaFoldDB" id="A0A914NT66"/>
<keyword evidence="2" id="KW-1185">Reference proteome</keyword>
<protein>
    <submittedName>
        <fullName evidence="3">Endonuclease/exonuclease/phosphatase domain-containing protein</fullName>
    </submittedName>
</protein>
<dbReference type="Gene3D" id="3.60.10.10">
    <property type="entry name" value="Endonuclease/exonuclease/phosphatase"/>
    <property type="match status" value="1"/>
</dbReference>
<proteinExistence type="predicted"/>
<reference evidence="3" key="1">
    <citation type="submission" date="2022-11" db="UniProtKB">
        <authorList>
            <consortium name="WormBaseParasite"/>
        </authorList>
    </citation>
    <scope>IDENTIFICATION</scope>
</reference>
<dbReference type="InterPro" id="IPR036691">
    <property type="entry name" value="Endo/exonu/phosph_ase_sf"/>
</dbReference>
<dbReference type="PANTHER" id="PTHR33395">
    <property type="entry name" value="TRANSCRIPTASE, PUTATIVE-RELATED-RELATED"/>
    <property type="match status" value="1"/>
</dbReference>
<dbReference type="GO" id="GO:0007508">
    <property type="term" value="P:larval heart development"/>
    <property type="evidence" value="ECO:0007669"/>
    <property type="project" value="TreeGrafter"/>
</dbReference>
<accession>A0A914NT66</accession>
<dbReference type="GO" id="GO:0003824">
    <property type="term" value="F:catalytic activity"/>
    <property type="evidence" value="ECO:0007669"/>
    <property type="project" value="InterPro"/>
</dbReference>
<name>A0A914NT66_MELIC</name>
<sequence>MSQQQTVSTLDIDNAISEKERQRSIVISGLPTSVQPLPSARTQEDRNNVSCILDKLGIEICPQSVYRLGKDHPTRNGAPPLVKCVFPASYFQKATLRAWARQRNTLKQTPSFRNLYIRESMTTEQRNARKELQDKCKQKRMEDNGDWDEWGRQNFLWENSFSNKNYQKNQLLPHTSIFSPITLTNAHFEGAIQNTHKNNSKNNSKHNLKSILFNSRSLINKITEFKNFILLNSFDIICVTETWIRDSLITTNELTLNGIFSVFACNRTTKTRGGGVVILLRNPIKAVEIYKEAQSGYEMIIIDIIKKGFVNLRLICIYFPPNLKDTSNIKLIKTLTKYYTHNTIICGDLNKPKIIWKEYVSSIENDTLFLDFLINFGYKQLITSPTHISGSILDLIITNNDDLVKEIHIDKGFSNSDHFSIRFNINISKGHNTIHKYRNFNIENINRIKPILAYYLEFHEISPNIGNTINEKFNN</sequence>
<dbReference type="SUPFAM" id="SSF56219">
    <property type="entry name" value="DNase I-like"/>
    <property type="match status" value="1"/>
</dbReference>
<dbReference type="Pfam" id="PF14529">
    <property type="entry name" value="Exo_endo_phos_2"/>
    <property type="match status" value="1"/>
</dbReference>
<dbReference type="InterPro" id="IPR005135">
    <property type="entry name" value="Endo/exonuclease/phosphatase"/>
</dbReference>
<dbReference type="GO" id="GO:0031012">
    <property type="term" value="C:extracellular matrix"/>
    <property type="evidence" value="ECO:0007669"/>
    <property type="project" value="TreeGrafter"/>
</dbReference>
<dbReference type="GO" id="GO:0061343">
    <property type="term" value="P:cell adhesion involved in heart morphogenesis"/>
    <property type="evidence" value="ECO:0007669"/>
    <property type="project" value="TreeGrafter"/>
</dbReference>
<feature type="domain" description="Endonuclease/exonuclease/phosphatase" evidence="1">
    <location>
        <begin position="313"/>
        <end position="421"/>
    </location>
</feature>
<evidence type="ECO:0000313" key="2">
    <source>
        <dbReference type="Proteomes" id="UP000887563"/>
    </source>
</evidence>
<dbReference type="PANTHER" id="PTHR33395:SF22">
    <property type="entry name" value="REVERSE TRANSCRIPTASE DOMAIN-CONTAINING PROTEIN"/>
    <property type="match status" value="1"/>
</dbReference>
<dbReference type="WBParaSite" id="Minc3s07479g41176">
    <property type="protein sequence ID" value="Minc3s07479g41176"/>
    <property type="gene ID" value="Minc3s07479g41176"/>
</dbReference>
<evidence type="ECO:0000313" key="3">
    <source>
        <dbReference type="WBParaSite" id="Minc3s07479g41176"/>
    </source>
</evidence>